<feature type="region of interest" description="Disordered" evidence="1">
    <location>
        <begin position="79"/>
        <end position="131"/>
    </location>
</feature>
<sequence length="155" mass="16754">MPLVGGFSQGSLVSPVLSYRHTTILTSITLSGSQDLNVKSRPNLFTQLNPYHSCVRRDVASWWGSARPWTTGRVAALRDARGPGPGQGGAQLARADVTSSQLPRRGPNDALLAPRRHRRGASAPLPPSHHNKVVLEARTADLHRAVIQPHVSDTH</sequence>
<comment type="caution">
    <text evidence="2">The sequence shown here is derived from an EMBL/GenBank/DDBJ whole genome shotgun (WGS) entry which is preliminary data.</text>
</comment>
<keyword evidence="3" id="KW-1185">Reference proteome</keyword>
<name>A0ABQ9IGB7_9NEOP</name>
<gene>
    <name evidence="2" type="ORF">PR048_001063</name>
</gene>
<evidence type="ECO:0000256" key="1">
    <source>
        <dbReference type="SAM" id="MobiDB-lite"/>
    </source>
</evidence>
<evidence type="ECO:0000313" key="2">
    <source>
        <dbReference type="EMBL" id="KAJ8895725.1"/>
    </source>
</evidence>
<organism evidence="2 3">
    <name type="scientific">Dryococelus australis</name>
    <dbReference type="NCBI Taxonomy" id="614101"/>
    <lineage>
        <taxon>Eukaryota</taxon>
        <taxon>Metazoa</taxon>
        <taxon>Ecdysozoa</taxon>
        <taxon>Arthropoda</taxon>
        <taxon>Hexapoda</taxon>
        <taxon>Insecta</taxon>
        <taxon>Pterygota</taxon>
        <taxon>Neoptera</taxon>
        <taxon>Polyneoptera</taxon>
        <taxon>Phasmatodea</taxon>
        <taxon>Verophasmatodea</taxon>
        <taxon>Anareolatae</taxon>
        <taxon>Phasmatidae</taxon>
        <taxon>Eurycanthinae</taxon>
        <taxon>Dryococelus</taxon>
    </lineage>
</organism>
<reference evidence="2 3" key="1">
    <citation type="submission" date="2023-02" db="EMBL/GenBank/DDBJ databases">
        <title>LHISI_Scaffold_Assembly.</title>
        <authorList>
            <person name="Stuart O.P."/>
            <person name="Cleave R."/>
            <person name="Magrath M.J.L."/>
            <person name="Mikheyev A.S."/>
        </authorList>
    </citation>
    <scope>NUCLEOTIDE SEQUENCE [LARGE SCALE GENOMIC DNA]</scope>
    <source>
        <strain evidence="2">Daus_M_001</strain>
        <tissue evidence="2">Leg muscle</tissue>
    </source>
</reference>
<proteinExistence type="predicted"/>
<dbReference type="EMBL" id="JARBHB010000001">
    <property type="protein sequence ID" value="KAJ8895725.1"/>
    <property type="molecule type" value="Genomic_DNA"/>
</dbReference>
<dbReference type="Proteomes" id="UP001159363">
    <property type="component" value="Chromosome 1"/>
</dbReference>
<accession>A0ABQ9IGB7</accession>
<evidence type="ECO:0000313" key="3">
    <source>
        <dbReference type="Proteomes" id="UP001159363"/>
    </source>
</evidence>
<protein>
    <submittedName>
        <fullName evidence="2">Uncharacterized protein</fullName>
    </submittedName>
</protein>